<keyword evidence="4" id="KW-1185">Reference proteome</keyword>
<feature type="domain" description="Pyrrolo-quinoline quinone repeat" evidence="2">
    <location>
        <begin position="178"/>
        <end position="342"/>
    </location>
</feature>
<dbReference type="Gene3D" id="2.40.10.480">
    <property type="match status" value="2"/>
</dbReference>
<dbReference type="SMART" id="SM00564">
    <property type="entry name" value="PQQ"/>
    <property type="match status" value="5"/>
</dbReference>
<feature type="region of interest" description="Disordered" evidence="1">
    <location>
        <begin position="36"/>
        <end position="80"/>
    </location>
</feature>
<evidence type="ECO:0000256" key="1">
    <source>
        <dbReference type="SAM" id="MobiDB-lite"/>
    </source>
</evidence>
<dbReference type="InterPro" id="IPR002372">
    <property type="entry name" value="PQQ_rpt_dom"/>
</dbReference>
<protein>
    <submittedName>
        <fullName evidence="3">PQQ-like beta-propeller repeat protein</fullName>
    </submittedName>
</protein>
<evidence type="ECO:0000259" key="2">
    <source>
        <dbReference type="Pfam" id="PF13360"/>
    </source>
</evidence>
<reference evidence="3 4" key="1">
    <citation type="submission" date="2022-04" db="EMBL/GenBank/DDBJ databases">
        <title>Diverse halophilic archaea isolated from saline environments.</title>
        <authorList>
            <person name="Cui H.-L."/>
        </authorList>
    </citation>
    <scope>NUCLEOTIDE SEQUENCE [LARGE SCALE GENOMIC DNA]</scope>
    <source>
        <strain evidence="3 4">XZYJT49</strain>
        <plasmid evidence="3 4">unnamed2</plasmid>
    </source>
</reference>
<dbReference type="PROSITE" id="PS51318">
    <property type="entry name" value="TAT"/>
    <property type="match status" value="1"/>
</dbReference>
<accession>A0A8U0I1T9</accession>
<geneLocation type="plasmid" evidence="3 4">
    <name>unnamed2</name>
</geneLocation>
<keyword evidence="3" id="KW-0614">Plasmid</keyword>
<dbReference type="Gene3D" id="2.130.10.10">
    <property type="entry name" value="YVTN repeat-like/Quinoprotein amine dehydrogenase"/>
    <property type="match status" value="1"/>
</dbReference>
<proteinExistence type="predicted"/>
<dbReference type="GeneID" id="72187669"/>
<name>A0A8U0I1T9_9EURY</name>
<dbReference type="Proteomes" id="UP000830729">
    <property type="component" value="Plasmid unnamed2"/>
</dbReference>
<evidence type="ECO:0000313" key="4">
    <source>
        <dbReference type="Proteomes" id="UP000830729"/>
    </source>
</evidence>
<dbReference type="AlphaFoldDB" id="A0A8U0I1T9"/>
<dbReference type="InterPro" id="IPR015943">
    <property type="entry name" value="WD40/YVTN_repeat-like_dom_sf"/>
</dbReference>
<dbReference type="InterPro" id="IPR011047">
    <property type="entry name" value="Quinoprotein_ADH-like_sf"/>
</dbReference>
<dbReference type="KEGG" id="halx:M0R89_20680"/>
<dbReference type="RefSeq" id="WP_248652919.1">
    <property type="nucleotide sequence ID" value="NZ_CP096661.1"/>
</dbReference>
<sequence>MPPSPPTRSRRAFLARAGGAALTATALGGCLSGRLVGGETPESTQTGTDAEPIASPARADASRWPMGDHDTGATRHNPEVDAGTAPTSAAWTYSLPQSHLPTDPALGPERLYVGIGNHEPTPAKTRVAAFALDDGAKQWERPLAYTRDATPTLASDGDGVRTLFALSGQDNSNTGPGQGEVLALDPATGERRWRWTVGRALSGPVVVSDGRLFVHNTSHGKTAVHALDATTGTEVWRFEAGLVLHHAPTVADGRVFANSGRHRLAALNATDGTVEWETETKADDMRPVVDAKRGHVLMGHPKGLEAVSATTGERIWSLTTTSSETKEKNYLGVIRGPVVTDDVLYVQTSDTSPFAIGDPGHLHGVDPATGEIQWSLETGRPASHALGAGGRAIVARRFPERTGTSNDSEQSATGDVAAVAADGSVAWTMDGQWNPVAVGAGRMVAYRGSTESLSSQVDIRCFAFD</sequence>
<dbReference type="Pfam" id="PF13360">
    <property type="entry name" value="PQQ_2"/>
    <property type="match status" value="1"/>
</dbReference>
<gene>
    <name evidence="3" type="ORF">M0R89_20680</name>
</gene>
<feature type="compositionally biased region" description="Basic and acidic residues" evidence="1">
    <location>
        <begin position="66"/>
        <end position="79"/>
    </location>
</feature>
<dbReference type="EMBL" id="CP096661">
    <property type="protein sequence ID" value="UPV76886.1"/>
    <property type="molecule type" value="Genomic_DNA"/>
</dbReference>
<organism evidence="3 4">
    <name type="scientific">Halorussus limi</name>
    <dbReference type="NCBI Taxonomy" id="2938695"/>
    <lineage>
        <taxon>Archaea</taxon>
        <taxon>Methanobacteriati</taxon>
        <taxon>Methanobacteriota</taxon>
        <taxon>Stenosarchaea group</taxon>
        <taxon>Halobacteria</taxon>
        <taxon>Halobacteriales</taxon>
        <taxon>Haladaptataceae</taxon>
        <taxon>Halorussus</taxon>
    </lineage>
</organism>
<dbReference type="InterPro" id="IPR006311">
    <property type="entry name" value="TAT_signal"/>
</dbReference>
<dbReference type="PANTHER" id="PTHR34512:SF30">
    <property type="entry name" value="OUTER MEMBRANE PROTEIN ASSEMBLY FACTOR BAMB"/>
    <property type="match status" value="1"/>
</dbReference>
<dbReference type="PANTHER" id="PTHR34512">
    <property type="entry name" value="CELL SURFACE PROTEIN"/>
    <property type="match status" value="1"/>
</dbReference>
<evidence type="ECO:0000313" key="3">
    <source>
        <dbReference type="EMBL" id="UPV76886.1"/>
    </source>
</evidence>
<dbReference type="SUPFAM" id="SSF50998">
    <property type="entry name" value="Quinoprotein alcohol dehydrogenase-like"/>
    <property type="match status" value="3"/>
</dbReference>
<dbReference type="InterPro" id="IPR018391">
    <property type="entry name" value="PQQ_b-propeller_rpt"/>
</dbReference>